<comment type="caution">
    <text evidence="1">The sequence shown here is derived from an EMBL/GenBank/DDBJ whole genome shotgun (WGS) entry which is preliminary data.</text>
</comment>
<dbReference type="EMBL" id="SFBR01000125">
    <property type="protein sequence ID" value="TRT84803.1"/>
    <property type="molecule type" value="Genomic_DNA"/>
</dbReference>
<proteinExistence type="predicted"/>
<evidence type="ECO:0000313" key="1">
    <source>
        <dbReference type="EMBL" id="TRT84803.1"/>
    </source>
</evidence>
<sequence>MVKRSKLDIQQERQETIIAAQNEYFGNITKGEAIEVFKVLSVLAQFPGAKPPEPLTDHDVVWSSTLRVGDSINKQMFSVQVTYKGLIFCLSANGDRVLQLPDSSFVSLENWDFHAIRVRNSVLKS</sequence>
<gene>
    <name evidence="1" type="ORF">EWV63_14495</name>
</gene>
<reference evidence="1 2" key="1">
    <citation type="submission" date="2019-01" db="EMBL/GenBank/DDBJ databases">
        <title>Coherence of Microcystis species and biogeography revealed through population genomics.</title>
        <authorList>
            <person name="Perez-Carrascal O.M."/>
            <person name="Terrat Y."/>
            <person name="Giani A."/>
            <person name="Fortin N."/>
            <person name="Tromas N."/>
            <person name="Shapiro B.J."/>
        </authorList>
    </citation>
    <scope>NUCLEOTIDE SEQUENCE [LARGE SCALE GENOMIC DNA]</scope>
    <source>
        <strain evidence="1">Ma_OC_H_19870700_S124</strain>
    </source>
</reference>
<dbReference type="Proteomes" id="UP000316280">
    <property type="component" value="Unassembled WGS sequence"/>
</dbReference>
<organism evidence="1 2">
    <name type="scientific">Microcystis aeruginosa Ma_OC_H_19870700_S124</name>
    <dbReference type="NCBI Taxonomy" id="2486262"/>
    <lineage>
        <taxon>Bacteria</taxon>
        <taxon>Bacillati</taxon>
        <taxon>Cyanobacteriota</taxon>
        <taxon>Cyanophyceae</taxon>
        <taxon>Oscillatoriophycideae</taxon>
        <taxon>Chroococcales</taxon>
        <taxon>Microcystaceae</taxon>
        <taxon>Microcystis</taxon>
    </lineage>
</organism>
<accession>A0A552AH75</accession>
<evidence type="ECO:0000313" key="2">
    <source>
        <dbReference type="Proteomes" id="UP000316280"/>
    </source>
</evidence>
<name>A0A552AH75_MICAE</name>
<dbReference type="AlphaFoldDB" id="A0A552AH75"/>
<protein>
    <submittedName>
        <fullName evidence="1">Uncharacterized protein</fullName>
    </submittedName>
</protein>